<comment type="catalytic activity">
    <reaction evidence="6">
        <text>arsenic triglutathione + [thioredoxin]-dithiol + S-adenosyl-L-methionine + 2 H2O = methylarsonous acid + [thioredoxin]-disulfide + 3 glutathione + S-adenosyl-L-homocysteine + H(+)</text>
        <dbReference type="Rhea" id="RHEA:69460"/>
        <dbReference type="Rhea" id="RHEA-COMP:10698"/>
        <dbReference type="Rhea" id="RHEA-COMP:10700"/>
        <dbReference type="ChEBI" id="CHEBI:15377"/>
        <dbReference type="ChEBI" id="CHEBI:15378"/>
        <dbReference type="ChEBI" id="CHEBI:17826"/>
        <dbReference type="ChEBI" id="CHEBI:29950"/>
        <dbReference type="ChEBI" id="CHEBI:50058"/>
        <dbReference type="ChEBI" id="CHEBI:57856"/>
        <dbReference type="ChEBI" id="CHEBI:57925"/>
        <dbReference type="ChEBI" id="CHEBI:59789"/>
        <dbReference type="ChEBI" id="CHEBI:183640"/>
        <dbReference type="EC" id="2.1.1.137"/>
    </reaction>
</comment>
<comment type="similarity">
    <text evidence="3">Belongs to the methyltransferase superfamily. Arsenite methyltransferase family.</text>
</comment>
<dbReference type="CDD" id="cd02440">
    <property type="entry name" value="AdoMet_MTases"/>
    <property type="match status" value="1"/>
</dbReference>
<dbReference type="GO" id="GO:0030791">
    <property type="term" value="F:arsenite methyltransferase activity"/>
    <property type="evidence" value="ECO:0007669"/>
    <property type="project" value="UniProtKB-EC"/>
</dbReference>
<dbReference type="RefSeq" id="WP_324620369.1">
    <property type="nucleotide sequence ID" value="NZ_JAYKOT010000003.1"/>
</dbReference>
<accession>A0AAW9MR81</accession>
<comment type="catalytic activity">
    <reaction evidence="7">
        <text>arsenic triglutathione + 2 [thioredoxin]-dithiol + 2 S-adenosyl-L-methionine + H2O = dimethylarsinous acid + 2 [thioredoxin]-disulfide + 3 glutathione + 2 S-adenosyl-L-homocysteine + 2 H(+)</text>
        <dbReference type="Rhea" id="RHEA:69464"/>
        <dbReference type="Rhea" id="RHEA-COMP:10698"/>
        <dbReference type="Rhea" id="RHEA-COMP:10700"/>
        <dbReference type="ChEBI" id="CHEBI:15377"/>
        <dbReference type="ChEBI" id="CHEBI:15378"/>
        <dbReference type="ChEBI" id="CHEBI:23808"/>
        <dbReference type="ChEBI" id="CHEBI:29950"/>
        <dbReference type="ChEBI" id="CHEBI:50058"/>
        <dbReference type="ChEBI" id="CHEBI:57856"/>
        <dbReference type="ChEBI" id="CHEBI:57925"/>
        <dbReference type="ChEBI" id="CHEBI:59789"/>
        <dbReference type="ChEBI" id="CHEBI:183640"/>
        <dbReference type="EC" id="2.1.1.137"/>
    </reaction>
</comment>
<dbReference type="Proteomes" id="UP001357733">
    <property type="component" value="Unassembled WGS sequence"/>
</dbReference>
<evidence type="ECO:0000259" key="9">
    <source>
        <dbReference type="Pfam" id="PF13847"/>
    </source>
</evidence>
<sequence length="255" mass="27955">MAKLEKEKIDKSVKEFYSDVADGNETIKIDSVKLSESIGYSKEDLENIPEEANLGLGCGNPLIDGKPMEGETVLDLGCGKGMDVFNTAKKVGSSGLVIGVDMTPQMIETARKIAKGRKFTNTDFRLGEIEHLPVADNSIDLVISNCVINLSTDKKAVYSEIYRVLKPGGRISIADIVHIKEIPDSVLNNPKMYGTCVAGAGSCEYRENLLKEIGFKNIEVRLKPASKEYVKKWGIDEIPLEEYISSSITVAYKGK</sequence>
<dbReference type="Pfam" id="PF13847">
    <property type="entry name" value="Methyltransf_31"/>
    <property type="match status" value="1"/>
</dbReference>
<evidence type="ECO:0000256" key="5">
    <source>
        <dbReference type="ARBA" id="ARBA00034545"/>
    </source>
</evidence>
<dbReference type="InterPro" id="IPR026669">
    <property type="entry name" value="Arsenite_MeTrfase-like"/>
</dbReference>
<organism evidence="10 11">
    <name type="scientific">Citroniella saccharovorans</name>
    <dbReference type="NCBI Taxonomy" id="2053367"/>
    <lineage>
        <taxon>Bacteria</taxon>
        <taxon>Bacillati</taxon>
        <taxon>Bacillota</taxon>
        <taxon>Tissierellia</taxon>
        <taxon>Tissierellales</taxon>
        <taxon>Peptoniphilaceae</taxon>
        <taxon>Citroniella</taxon>
    </lineage>
</organism>
<proteinExistence type="inferred from homology"/>
<evidence type="ECO:0000313" key="11">
    <source>
        <dbReference type="Proteomes" id="UP001357733"/>
    </source>
</evidence>
<dbReference type="InterPro" id="IPR025714">
    <property type="entry name" value="Methyltranfer_dom"/>
</dbReference>
<evidence type="ECO:0000313" key="10">
    <source>
        <dbReference type="EMBL" id="MEB3430178.1"/>
    </source>
</evidence>
<dbReference type="SUPFAM" id="SSF53335">
    <property type="entry name" value="S-adenosyl-L-methionine-dependent methyltransferases"/>
    <property type="match status" value="1"/>
</dbReference>
<evidence type="ECO:0000256" key="6">
    <source>
        <dbReference type="ARBA" id="ARBA00047941"/>
    </source>
</evidence>
<dbReference type="PANTHER" id="PTHR43675">
    <property type="entry name" value="ARSENITE METHYLTRANSFERASE"/>
    <property type="match status" value="1"/>
</dbReference>
<dbReference type="NCBIfam" id="NF008823">
    <property type="entry name" value="PRK11873.1"/>
    <property type="match status" value="1"/>
</dbReference>
<evidence type="ECO:0000256" key="3">
    <source>
        <dbReference type="ARBA" id="ARBA00034487"/>
    </source>
</evidence>
<comment type="caution">
    <text evidence="10">The sequence shown here is derived from an EMBL/GenBank/DDBJ whole genome shotgun (WGS) entry which is preliminary data.</text>
</comment>
<dbReference type="EMBL" id="JAYKOT010000003">
    <property type="protein sequence ID" value="MEB3430178.1"/>
    <property type="molecule type" value="Genomic_DNA"/>
</dbReference>
<dbReference type="AlphaFoldDB" id="A0AAW9MR81"/>
<dbReference type="Gene3D" id="3.40.50.150">
    <property type="entry name" value="Vaccinia Virus protein VP39"/>
    <property type="match status" value="1"/>
</dbReference>
<evidence type="ECO:0000256" key="4">
    <source>
        <dbReference type="ARBA" id="ARBA00034521"/>
    </source>
</evidence>
<comment type="catalytic activity">
    <reaction evidence="8">
        <text>arsenic triglutathione + 3 [thioredoxin]-dithiol + 3 S-adenosyl-L-methionine = trimethylarsine + 3 [thioredoxin]-disulfide + 3 glutathione + 3 S-adenosyl-L-homocysteine + 3 H(+)</text>
        <dbReference type="Rhea" id="RHEA:69432"/>
        <dbReference type="Rhea" id="RHEA-COMP:10698"/>
        <dbReference type="Rhea" id="RHEA-COMP:10700"/>
        <dbReference type="ChEBI" id="CHEBI:15378"/>
        <dbReference type="ChEBI" id="CHEBI:27130"/>
        <dbReference type="ChEBI" id="CHEBI:29950"/>
        <dbReference type="ChEBI" id="CHEBI:50058"/>
        <dbReference type="ChEBI" id="CHEBI:57856"/>
        <dbReference type="ChEBI" id="CHEBI:57925"/>
        <dbReference type="ChEBI" id="CHEBI:59789"/>
        <dbReference type="ChEBI" id="CHEBI:183640"/>
        <dbReference type="EC" id="2.1.1.137"/>
    </reaction>
</comment>
<gene>
    <name evidence="10" type="primary">arsM</name>
    <name evidence="10" type="ORF">VLK81_09300</name>
</gene>
<keyword evidence="10" id="KW-0489">Methyltransferase</keyword>
<dbReference type="InterPro" id="IPR029063">
    <property type="entry name" value="SAM-dependent_MTases_sf"/>
</dbReference>
<evidence type="ECO:0000256" key="2">
    <source>
        <dbReference type="ARBA" id="ARBA00022691"/>
    </source>
</evidence>
<keyword evidence="1" id="KW-0808">Transferase</keyword>
<evidence type="ECO:0000256" key="8">
    <source>
        <dbReference type="ARBA" id="ARBA00048428"/>
    </source>
</evidence>
<dbReference type="GO" id="GO:0032259">
    <property type="term" value="P:methylation"/>
    <property type="evidence" value="ECO:0007669"/>
    <property type="project" value="UniProtKB-KW"/>
</dbReference>
<keyword evidence="11" id="KW-1185">Reference proteome</keyword>
<feature type="domain" description="Methyltransferase" evidence="9">
    <location>
        <begin position="69"/>
        <end position="210"/>
    </location>
</feature>
<protein>
    <recommendedName>
        <fullName evidence="5">Arsenite methyltransferase</fullName>
        <ecNumber evidence="4">2.1.1.137</ecNumber>
    </recommendedName>
</protein>
<name>A0AAW9MR81_9FIRM</name>
<evidence type="ECO:0000256" key="7">
    <source>
        <dbReference type="ARBA" id="ARBA00047943"/>
    </source>
</evidence>
<reference evidence="10 11" key="1">
    <citation type="submission" date="2024-01" db="EMBL/GenBank/DDBJ databases">
        <title>Complete genome sequence of Citroniella saccharovorans strain M6.X9, isolated from human fecal sample.</title>
        <authorList>
            <person name="Cheng G."/>
            <person name="Westerholm M."/>
            <person name="Schnurer A."/>
        </authorList>
    </citation>
    <scope>NUCLEOTIDE SEQUENCE [LARGE SCALE GENOMIC DNA]</scope>
    <source>
        <strain evidence="10 11">DSM 29873</strain>
    </source>
</reference>
<dbReference type="EC" id="2.1.1.137" evidence="4"/>
<keyword evidence="2" id="KW-0949">S-adenosyl-L-methionine</keyword>
<evidence type="ECO:0000256" key="1">
    <source>
        <dbReference type="ARBA" id="ARBA00022679"/>
    </source>
</evidence>
<dbReference type="PANTHER" id="PTHR43675:SF8">
    <property type="entry name" value="ARSENITE METHYLTRANSFERASE"/>
    <property type="match status" value="1"/>
</dbReference>